<dbReference type="Proteomes" id="UP000682733">
    <property type="component" value="Unassembled WGS sequence"/>
</dbReference>
<dbReference type="Gene3D" id="3.90.1720.10">
    <property type="entry name" value="endopeptidase domain like (from Nostoc punctiforme)"/>
    <property type="match status" value="1"/>
</dbReference>
<keyword evidence="1" id="KW-1133">Transmembrane helix</keyword>
<evidence type="ECO:0000313" key="5">
    <source>
        <dbReference type="Proteomes" id="UP000682733"/>
    </source>
</evidence>
<evidence type="ECO:0000256" key="1">
    <source>
        <dbReference type="SAM" id="Phobius"/>
    </source>
</evidence>
<proteinExistence type="predicted"/>
<organism evidence="4 5">
    <name type="scientific">Didymodactylos carnosus</name>
    <dbReference type="NCBI Taxonomy" id="1234261"/>
    <lineage>
        <taxon>Eukaryota</taxon>
        <taxon>Metazoa</taxon>
        <taxon>Spiralia</taxon>
        <taxon>Gnathifera</taxon>
        <taxon>Rotifera</taxon>
        <taxon>Eurotatoria</taxon>
        <taxon>Bdelloidea</taxon>
        <taxon>Philodinida</taxon>
        <taxon>Philodinidae</taxon>
        <taxon>Didymodactylos</taxon>
    </lineage>
</organism>
<comment type="caution">
    <text evidence="4">The sequence shown here is derived from an EMBL/GenBank/DDBJ whole genome shotgun (WGS) entry which is preliminary data.</text>
</comment>
<evidence type="ECO:0000259" key="2">
    <source>
        <dbReference type="Pfam" id="PF04970"/>
    </source>
</evidence>
<dbReference type="EMBL" id="CAJOBA010039052">
    <property type="protein sequence ID" value="CAF4071293.1"/>
    <property type="molecule type" value="Genomic_DNA"/>
</dbReference>
<evidence type="ECO:0000313" key="4">
    <source>
        <dbReference type="EMBL" id="CAF4071293.1"/>
    </source>
</evidence>
<feature type="domain" description="LRAT" evidence="2">
    <location>
        <begin position="133"/>
        <end position="268"/>
    </location>
</feature>
<evidence type="ECO:0000313" key="3">
    <source>
        <dbReference type="EMBL" id="CAF1265013.1"/>
    </source>
</evidence>
<dbReference type="PANTHER" id="PTHR46137">
    <property type="entry name" value="OS05G0310600 PROTEIN"/>
    <property type="match status" value="1"/>
</dbReference>
<feature type="transmembrane region" description="Helical" evidence="1">
    <location>
        <begin position="329"/>
        <end position="350"/>
    </location>
</feature>
<reference evidence="4" key="1">
    <citation type="submission" date="2021-02" db="EMBL/GenBank/DDBJ databases">
        <authorList>
            <person name="Nowell W R."/>
        </authorList>
    </citation>
    <scope>NUCLEOTIDE SEQUENCE</scope>
</reference>
<accession>A0A8S2PV17</accession>
<dbReference type="Proteomes" id="UP000677228">
    <property type="component" value="Unassembled WGS sequence"/>
</dbReference>
<dbReference type="PANTHER" id="PTHR46137:SF3">
    <property type="entry name" value="OS05G0310600 PROTEIN"/>
    <property type="match status" value="1"/>
</dbReference>
<keyword evidence="1" id="KW-0812">Transmembrane</keyword>
<feature type="transmembrane region" description="Helical" evidence="1">
    <location>
        <begin position="401"/>
        <end position="425"/>
    </location>
</feature>
<sequence length="437" mass="49906">MISTARYSDGLIKYVLTKQIEEIQAKEKRKKEKHLELKPNVPYFDESLLLANDFPVVMRRIQQSIKDFVQQGLQPNEQERGYGRANADRRYFLVKQPNENVALMIQKDNDCELMSEQNNTSIFHTINPKHVWAGDHIYIWSSPIHQHHGIVLFVDKTDFDQSQVLEFNTPDGSLKIERAQIQVVSLKQFRKDKKLKRVIYGSKYHKFKIAGTAYGFQSLPPEHVVDNAHLILEQIQFEGYIPETRFDGHYDLILKNCECLAYWCKTGMWYSSQIEQVVHWIGKPLLSFIKGIIDIAVANSIIQPLKQEALSEIVESSLCLFNNKFCSTLFAEGIGNAIAVVIIEVFKLYFRAKQYNNGQMSKEEYWTKTLTSIITAVSIGACSFIIQALLTYFTFGCATAYPWIGGFVGSLIGSLVGDILGKLLVDGIQLTHKMLSD</sequence>
<keyword evidence="1" id="KW-0472">Membrane</keyword>
<gene>
    <name evidence="3" type="ORF">OVA965_LOCUS26909</name>
    <name evidence="4" type="ORF">TMI583_LOCUS27653</name>
</gene>
<dbReference type="EMBL" id="CAJNOK010017492">
    <property type="protein sequence ID" value="CAF1265013.1"/>
    <property type="molecule type" value="Genomic_DNA"/>
</dbReference>
<protein>
    <recommendedName>
        <fullName evidence="2">LRAT domain-containing protein</fullName>
    </recommendedName>
</protein>
<feature type="transmembrane region" description="Helical" evidence="1">
    <location>
        <begin position="370"/>
        <end position="395"/>
    </location>
</feature>
<dbReference type="InterPro" id="IPR007053">
    <property type="entry name" value="LRAT_dom"/>
</dbReference>
<dbReference type="AlphaFoldDB" id="A0A8S2PV17"/>
<name>A0A8S2PV17_9BILA</name>
<dbReference type="Pfam" id="PF04970">
    <property type="entry name" value="LRAT"/>
    <property type="match status" value="1"/>
</dbReference>